<reference evidence="1 2" key="1">
    <citation type="submission" date="2016-11" db="EMBL/GenBank/DDBJ databases">
        <authorList>
            <person name="Jaros S."/>
            <person name="Januszkiewicz K."/>
            <person name="Wedrychowicz H."/>
        </authorList>
    </citation>
    <scope>NUCLEOTIDE SEQUENCE [LARGE SCALE GENOMIC DNA]</scope>
    <source>
        <strain evidence="1 2">DSM 27063</strain>
    </source>
</reference>
<evidence type="ECO:0008006" key="3">
    <source>
        <dbReference type="Google" id="ProtNLM"/>
    </source>
</evidence>
<sequence length="43" mass="5099">MILIVFEDNEATVVWTGSHDEYDKTFKGNKSTIEKWLRKQNLI</sequence>
<name>A0A1M6DJJ2_9BACT</name>
<organism evidence="1 2">
    <name type="scientific">Tangfeifania diversioriginum</name>
    <dbReference type="NCBI Taxonomy" id="1168035"/>
    <lineage>
        <taxon>Bacteria</taxon>
        <taxon>Pseudomonadati</taxon>
        <taxon>Bacteroidota</taxon>
        <taxon>Bacteroidia</taxon>
        <taxon>Marinilabiliales</taxon>
        <taxon>Prolixibacteraceae</taxon>
        <taxon>Tangfeifania</taxon>
    </lineage>
</organism>
<evidence type="ECO:0000313" key="1">
    <source>
        <dbReference type="EMBL" id="SHI73352.1"/>
    </source>
</evidence>
<proteinExistence type="predicted"/>
<dbReference type="EMBL" id="FQZE01000005">
    <property type="protein sequence ID" value="SHI73352.1"/>
    <property type="molecule type" value="Genomic_DNA"/>
</dbReference>
<dbReference type="Proteomes" id="UP000184050">
    <property type="component" value="Unassembled WGS sequence"/>
</dbReference>
<accession>A0A1M6DJJ2</accession>
<dbReference type="STRING" id="1168035.SAMN05444280_10580"/>
<protein>
    <recommendedName>
        <fullName evidence="3">HigB_toxin, RelE-like toxic component of a toxin-antitoxin system</fullName>
    </recommendedName>
</protein>
<keyword evidence="2" id="KW-1185">Reference proteome</keyword>
<gene>
    <name evidence="1" type="ORF">SAMN05444280_10580</name>
</gene>
<evidence type="ECO:0000313" key="2">
    <source>
        <dbReference type="Proteomes" id="UP000184050"/>
    </source>
</evidence>
<dbReference type="AlphaFoldDB" id="A0A1M6DJJ2"/>